<proteinExistence type="predicted"/>
<gene>
    <name evidence="2" type="ORF">BCL79_2970</name>
</gene>
<organism evidence="2 3">
    <name type="scientific">Stenotrophomonas rhizophila</name>
    <dbReference type="NCBI Taxonomy" id="216778"/>
    <lineage>
        <taxon>Bacteria</taxon>
        <taxon>Pseudomonadati</taxon>
        <taxon>Pseudomonadota</taxon>
        <taxon>Gammaproteobacteria</taxon>
        <taxon>Lysobacterales</taxon>
        <taxon>Lysobacteraceae</taxon>
        <taxon>Stenotrophomonas</taxon>
    </lineage>
</organism>
<protein>
    <recommendedName>
        <fullName evidence="4">DUF2059 domain-containing protein</fullName>
    </recommendedName>
</protein>
<evidence type="ECO:0008006" key="4">
    <source>
        <dbReference type="Google" id="ProtNLM"/>
    </source>
</evidence>
<feature type="signal peptide" evidence="1">
    <location>
        <begin position="1"/>
        <end position="21"/>
    </location>
</feature>
<accession>A0A498C9C1</accession>
<sequence>MIRTTVIALAVAASFAAPAHAQLSKLKGLVGGATATEASAAGAPDEAAQDALVRRFVASQSHSLAAQTSFAKAFGLAEQVQLLEAERQALSSGAVDVSKMKKSVSVSEAAQAAIDERVAAQPELSAESKQYYTEGLVSLIASAAEGQKLSGEASNFAGGMKNLGAAQMATLGRKLVAGAWVAKESPGYLKGLYDTSKSAMTFARASKIKVPGNADAMLDGLN</sequence>
<name>A0A498C9C1_9GAMM</name>
<feature type="chain" id="PRO_5019755555" description="DUF2059 domain-containing protein" evidence="1">
    <location>
        <begin position="22"/>
        <end position="222"/>
    </location>
</feature>
<dbReference type="Proteomes" id="UP000274786">
    <property type="component" value="Unassembled WGS sequence"/>
</dbReference>
<evidence type="ECO:0000313" key="3">
    <source>
        <dbReference type="Proteomes" id="UP000274786"/>
    </source>
</evidence>
<dbReference type="RefSeq" id="WP_121042407.1">
    <property type="nucleotide sequence ID" value="NZ_RCDC01000006.1"/>
</dbReference>
<comment type="caution">
    <text evidence="2">The sequence shown here is derived from an EMBL/GenBank/DDBJ whole genome shotgun (WGS) entry which is preliminary data.</text>
</comment>
<evidence type="ECO:0000256" key="1">
    <source>
        <dbReference type="SAM" id="SignalP"/>
    </source>
</evidence>
<dbReference type="EMBL" id="RCDC01000006">
    <property type="protein sequence ID" value="RLK51827.1"/>
    <property type="molecule type" value="Genomic_DNA"/>
</dbReference>
<reference evidence="2 3" key="1">
    <citation type="submission" date="2018-10" db="EMBL/GenBank/DDBJ databases">
        <title>Comparative analysis of microorganisms from saline springs in Andes Mountain Range, Colombia.</title>
        <authorList>
            <person name="Rubin E."/>
        </authorList>
    </citation>
    <scope>NUCLEOTIDE SEQUENCE [LARGE SCALE GENOMIC DNA]</scope>
    <source>
        <strain evidence="2 3">USBA GBX 843</strain>
    </source>
</reference>
<evidence type="ECO:0000313" key="2">
    <source>
        <dbReference type="EMBL" id="RLK51827.1"/>
    </source>
</evidence>
<keyword evidence="1" id="KW-0732">Signal</keyword>
<dbReference type="OrthoDB" id="6052587at2"/>
<dbReference type="AlphaFoldDB" id="A0A498C9C1"/>